<dbReference type="InterPro" id="IPR002403">
    <property type="entry name" value="Cyt_P450_E_grp-IV"/>
</dbReference>
<keyword evidence="10" id="KW-0472">Membrane</keyword>
<evidence type="ECO:0000256" key="1">
    <source>
        <dbReference type="ARBA" id="ARBA00001971"/>
    </source>
</evidence>
<keyword evidence="7" id="KW-1133">Transmembrane helix</keyword>
<keyword evidence="4 11" id="KW-0349">Heme</keyword>
<evidence type="ECO:0000256" key="3">
    <source>
        <dbReference type="ARBA" id="ARBA00010617"/>
    </source>
</evidence>
<dbReference type="InterPro" id="IPR036396">
    <property type="entry name" value="Cyt_P450_sf"/>
</dbReference>
<name>A0A0C9M999_9FUNG</name>
<reference evidence="13" key="1">
    <citation type="submission" date="2014-09" db="EMBL/GenBank/DDBJ databases">
        <title>Draft genome sequence of an oleaginous Mucoromycotina fungus Mucor ambiguus NBRC6742.</title>
        <authorList>
            <person name="Takeda I."/>
            <person name="Yamane N."/>
            <person name="Morita T."/>
            <person name="Tamano K."/>
            <person name="Machida M."/>
            <person name="Baker S."/>
            <person name="Koike H."/>
        </authorList>
    </citation>
    <scope>NUCLEOTIDE SEQUENCE</scope>
    <source>
        <strain evidence="13">NBRC 6742</strain>
    </source>
</reference>
<dbReference type="PROSITE" id="PS00086">
    <property type="entry name" value="CYTOCHROME_P450"/>
    <property type="match status" value="1"/>
</dbReference>
<keyword evidence="14" id="KW-1185">Reference proteome</keyword>
<keyword evidence="5" id="KW-0812">Transmembrane</keyword>
<dbReference type="SUPFAM" id="SSF48264">
    <property type="entry name" value="Cytochrome P450"/>
    <property type="match status" value="1"/>
</dbReference>
<dbReference type="GO" id="GO:0020037">
    <property type="term" value="F:heme binding"/>
    <property type="evidence" value="ECO:0007669"/>
    <property type="project" value="InterPro"/>
</dbReference>
<evidence type="ECO:0000313" key="13">
    <source>
        <dbReference type="EMBL" id="GAN07011.1"/>
    </source>
</evidence>
<evidence type="ECO:0000256" key="6">
    <source>
        <dbReference type="ARBA" id="ARBA00022723"/>
    </source>
</evidence>
<protein>
    <submittedName>
        <fullName evidence="13">Cytochrome P450</fullName>
    </submittedName>
</protein>
<gene>
    <name evidence="13" type="ORF">MAM1_0145c06501</name>
</gene>
<dbReference type="OrthoDB" id="1844152at2759"/>
<keyword evidence="6 11" id="KW-0479">Metal-binding</keyword>
<dbReference type="GO" id="GO:0016705">
    <property type="term" value="F:oxidoreductase activity, acting on paired donors, with incorporation or reduction of molecular oxygen"/>
    <property type="evidence" value="ECO:0007669"/>
    <property type="project" value="InterPro"/>
</dbReference>
<comment type="cofactor">
    <cofactor evidence="1 11">
        <name>heme</name>
        <dbReference type="ChEBI" id="CHEBI:30413"/>
    </cofactor>
</comment>
<sequence length="532" mass="59845">MDYLNTLSKSAPIHQAIELVQQSHLAHRWTDFYKRSTRNELTFLGAAAFLTLYNLSSYIKAKRQKLHLPPTVPFSLPLLGHSLYLMIMPNKFIDWCNKNYGELYNINMLGKEVTVASGKCAEEALKADQADLSLEEGVVKDLLHLDYVFDHHTMAIGFKANPIVAKATVPNNKMPMYIPGIQVGLERGVETLFNKDGPTIVNHPSPFFQNFVAYMSVPTLLGEEMATNAAVIKSFAEFTGDVTKNVGIFMMAPKFLHPYIVSYLQSGNKHYEVMEKYVAPVIVERREKMKQAQEAGVEHGLENNFLQGLMEFKNTEDPNRLFYSEKEIAHAVLLVAFASVHTTSMNLSFSIYWLIARPDLKAQLLEEIERIVPGNTPVTYEALNKMQFLNNFMREVLRQGADRVATGKKALRDFTFKNGYQVPKGRSVNTTLRQLNFGANVTRSAVEDMDPAKSLNKVSTSPARDFASFGMGKHMCPGRFFAVQEIEMSLVHLLKHFDIDTVSGKKPYPVATIAGAFATNCEEPLVFTPKHI</sequence>
<evidence type="ECO:0000256" key="12">
    <source>
        <dbReference type="RuleBase" id="RU000461"/>
    </source>
</evidence>
<keyword evidence="9 12" id="KW-0503">Monooxygenase</keyword>
<organism evidence="13">
    <name type="scientific">Mucor ambiguus</name>
    <dbReference type="NCBI Taxonomy" id="91626"/>
    <lineage>
        <taxon>Eukaryota</taxon>
        <taxon>Fungi</taxon>
        <taxon>Fungi incertae sedis</taxon>
        <taxon>Mucoromycota</taxon>
        <taxon>Mucoromycotina</taxon>
        <taxon>Mucoromycetes</taxon>
        <taxon>Mucorales</taxon>
        <taxon>Mucorineae</taxon>
        <taxon>Mucoraceae</taxon>
        <taxon>Mucor</taxon>
    </lineage>
</organism>
<dbReference type="EMBL" id="DF836434">
    <property type="protein sequence ID" value="GAN07011.1"/>
    <property type="molecule type" value="Genomic_DNA"/>
</dbReference>
<dbReference type="Proteomes" id="UP000053815">
    <property type="component" value="Unassembled WGS sequence"/>
</dbReference>
<evidence type="ECO:0000256" key="4">
    <source>
        <dbReference type="ARBA" id="ARBA00022617"/>
    </source>
</evidence>
<evidence type="ECO:0000256" key="2">
    <source>
        <dbReference type="ARBA" id="ARBA00004370"/>
    </source>
</evidence>
<dbReference type="GO" id="GO:0016020">
    <property type="term" value="C:membrane"/>
    <property type="evidence" value="ECO:0007669"/>
    <property type="project" value="UniProtKB-SubCell"/>
</dbReference>
<proteinExistence type="inferred from homology"/>
<dbReference type="GO" id="GO:0005506">
    <property type="term" value="F:iron ion binding"/>
    <property type="evidence" value="ECO:0007669"/>
    <property type="project" value="InterPro"/>
</dbReference>
<dbReference type="GO" id="GO:0004497">
    <property type="term" value="F:monooxygenase activity"/>
    <property type="evidence" value="ECO:0007669"/>
    <property type="project" value="UniProtKB-KW"/>
</dbReference>
<keyword evidence="12" id="KW-0560">Oxidoreductase</keyword>
<comment type="similarity">
    <text evidence="3 12">Belongs to the cytochrome P450 family.</text>
</comment>
<evidence type="ECO:0000256" key="7">
    <source>
        <dbReference type="ARBA" id="ARBA00022989"/>
    </source>
</evidence>
<dbReference type="CDD" id="cd11041">
    <property type="entry name" value="CYP503A1-like"/>
    <property type="match status" value="1"/>
</dbReference>
<dbReference type="Pfam" id="PF00067">
    <property type="entry name" value="p450"/>
    <property type="match status" value="1"/>
</dbReference>
<dbReference type="AlphaFoldDB" id="A0A0C9M999"/>
<evidence type="ECO:0000256" key="8">
    <source>
        <dbReference type="ARBA" id="ARBA00023004"/>
    </source>
</evidence>
<evidence type="ECO:0000256" key="9">
    <source>
        <dbReference type="ARBA" id="ARBA00023033"/>
    </source>
</evidence>
<comment type="subcellular location">
    <subcellularLocation>
        <location evidence="2">Membrane</location>
    </subcellularLocation>
</comment>
<dbReference type="PRINTS" id="PR00465">
    <property type="entry name" value="EP450IV"/>
</dbReference>
<dbReference type="PANTHER" id="PTHR46206:SF5">
    <property type="entry name" value="P450, PUTATIVE (EUROFUNG)-RELATED"/>
    <property type="match status" value="1"/>
</dbReference>
<evidence type="ECO:0000256" key="5">
    <source>
        <dbReference type="ARBA" id="ARBA00022692"/>
    </source>
</evidence>
<evidence type="ECO:0000256" key="11">
    <source>
        <dbReference type="PIRSR" id="PIRSR602403-1"/>
    </source>
</evidence>
<dbReference type="PANTHER" id="PTHR46206">
    <property type="entry name" value="CYTOCHROME P450"/>
    <property type="match status" value="1"/>
</dbReference>
<keyword evidence="8 11" id="KW-0408">Iron</keyword>
<accession>A0A0C9M999</accession>
<dbReference type="InterPro" id="IPR001128">
    <property type="entry name" value="Cyt_P450"/>
</dbReference>
<dbReference type="Gene3D" id="1.10.630.10">
    <property type="entry name" value="Cytochrome P450"/>
    <property type="match status" value="1"/>
</dbReference>
<dbReference type="STRING" id="91626.A0A0C9M999"/>
<evidence type="ECO:0000256" key="10">
    <source>
        <dbReference type="ARBA" id="ARBA00023136"/>
    </source>
</evidence>
<dbReference type="InterPro" id="IPR017972">
    <property type="entry name" value="Cyt_P450_CS"/>
</dbReference>
<evidence type="ECO:0000313" key="14">
    <source>
        <dbReference type="Proteomes" id="UP000053815"/>
    </source>
</evidence>
<feature type="binding site" description="axial binding residue" evidence="11">
    <location>
        <position position="476"/>
    </location>
    <ligand>
        <name>heme</name>
        <dbReference type="ChEBI" id="CHEBI:30413"/>
    </ligand>
    <ligandPart>
        <name>Fe</name>
        <dbReference type="ChEBI" id="CHEBI:18248"/>
    </ligandPart>
</feature>